<protein>
    <recommendedName>
        <fullName evidence="1">Reverse transcriptase Ty1/copia-type domain-containing protein</fullName>
    </recommendedName>
</protein>
<dbReference type="Gene3D" id="3.90.1150.10">
    <property type="entry name" value="Aspartate Aminotransferase, domain 1"/>
    <property type="match status" value="1"/>
</dbReference>
<dbReference type="InterPro" id="IPR015422">
    <property type="entry name" value="PyrdxlP-dep_Trfase_small"/>
</dbReference>
<proteinExistence type="predicted"/>
<evidence type="ECO:0000313" key="2">
    <source>
        <dbReference type="EMBL" id="GKV11891.1"/>
    </source>
</evidence>
<dbReference type="PANTHER" id="PTHR11439:SF461">
    <property type="entry name" value="OS10G0432200 PROTEIN"/>
    <property type="match status" value="1"/>
</dbReference>
<dbReference type="CDD" id="cd09272">
    <property type="entry name" value="RNase_HI_RT_Ty1"/>
    <property type="match status" value="1"/>
</dbReference>
<accession>A0AAV5JLR1</accession>
<evidence type="ECO:0000259" key="1">
    <source>
        <dbReference type="Pfam" id="PF07727"/>
    </source>
</evidence>
<dbReference type="Proteomes" id="UP001054252">
    <property type="component" value="Unassembled WGS sequence"/>
</dbReference>
<name>A0AAV5JLR1_9ROSI</name>
<gene>
    <name evidence="2" type="ORF">SLEP1_g23109</name>
</gene>
<keyword evidence="3" id="KW-1185">Reference proteome</keyword>
<sequence>MAALEHSNSVALSKVAISNTHGEDSPYYGGWKAYDQNPYNELSNPSGVIQMGLAENQVKYGNETTGNSQVKMARHFELNLAFVVDLPAGKPLVGCKWVYKIKTRSDGSVEHYKARLVAKGFTQEYGIDYEETFAPVACPTSVCSLIAIVAAKGWKLFQMDVKNAFLNGDLAEEVYMQPPLRLEHPPNKVCRLKRALYGLKQAPRAWFAKFSTTINQFGFTSNPHDMALFIHKTNHDSNDRKFTTGYCLFLGDSLISWRSKKQTIPSRSSIEVGYQALGDTTSELLNLCWLLEDMGVPQPPTTNLYCDNQSVMQIAHNNVFHERTKHIEVDCHFVHHYVAQGTIHLVFIGSAGHVADLFTKAHFFGHFHALLSKLKLVSSQSP</sequence>
<dbReference type="EMBL" id="BPVZ01000035">
    <property type="protein sequence ID" value="GKV11891.1"/>
    <property type="molecule type" value="Genomic_DNA"/>
</dbReference>
<dbReference type="Pfam" id="PF07727">
    <property type="entry name" value="RVT_2"/>
    <property type="match status" value="1"/>
</dbReference>
<evidence type="ECO:0000313" key="3">
    <source>
        <dbReference type="Proteomes" id="UP001054252"/>
    </source>
</evidence>
<dbReference type="InterPro" id="IPR013103">
    <property type="entry name" value="RVT_2"/>
</dbReference>
<dbReference type="AlphaFoldDB" id="A0AAV5JLR1"/>
<dbReference type="InterPro" id="IPR043502">
    <property type="entry name" value="DNA/RNA_pol_sf"/>
</dbReference>
<reference evidence="2 3" key="1">
    <citation type="journal article" date="2021" name="Commun. Biol.">
        <title>The genome of Shorea leprosula (Dipterocarpaceae) highlights the ecological relevance of drought in aseasonal tropical rainforests.</title>
        <authorList>
            <person name="Ng K.K.S."/>
            <person name="Kobayashi M.J."/>
            <person name="Fawcett J.A."/>
            <person name="Hatakeyama M."/>
            <person name="Paape T."/>
            <person name="Ng C.H."/>
            <person name="Ang C.C."/>
            <person name="Tnah L.H."/>
            <person name="Lee C.T."/>
            <person name="Nishiyama T."/>
            <person name="Sese J."/>
            <person name="O'Brien M.J."/>
            <person name="Copetti D."/>
            <person name="Mohd Noor M.I."/>
            <person name="Ong R.C."/>
            <person name="Putra M."/>
            <person name="Sireger I.Z."/>
            <person name="Indrioko S."/>
            <person name="Kosugi Y."/>
            <person name="Izuno A."/>
            <person name="Isagi Y."/>
            <person name="Lee S.L."/>
            <person name="Shimizu K.K."/>
        </authorList>
    </citation>
    <scope>NUCLEOTIDE SEQUENCE [LARGE SCALE GENOMIC DNA]</scope>
    <source>
        <strain evidence="2">214</strain>
    </source>
</reference>
<feature type="domain" description="Reverse transcriptase Ty1/copia-type" evidence="1">
    <location>
        <begin position="83"/>
        <end position="232"/>
    </location>
</feature>
<organism evidence="2 3">
    <name type="scientific">Rubroshorea leprosula</name>
    <dbReference type="NCBI Taxonomy" id="152421"/>
    <lineage>
        <taxon>Eukaryota</taxon>
        <taxon>Viridiplantae</taxon>
        <taxon>Streptophyta</taxon>
        <taxon>Embryophyta</taxon>
        <taxon>Tracheophyta</taxon>
        <taxon>Spermatophyta</taxon>
        <taxon>Magnoliopsida</taxon>
        <taxon>eudicotyledons</taxon>
        <taxon>Gunneridae</taxon>
        <taxon>Pentapetalae</taxon>
        <taxon>rosids</taxon>
        <taxon>malvids</taxon>
        <taxon>Malvales</taxon>
        <taxon>Dipterocarpaceae</taxon>
        <taxon>Rubroshorea</taxon>
    </lineage>
</organism>
<dbReference type="PANTHER" id="PTHR11439">
    <property type="entry name" value="GAG-POL-RELATED RETROTRANSPOSON"/>
    <property type="match status" value="1"/>
</dbReference>
<comment type="caution">
    <text evidence="2">The sequence shown here is derived from an EMBL/GenBank/DDBJ whole genome shotgun (WGS) entry which is preliminary data.</text>
</comment>
<dbReference type="SUPFAM" id="SSF56672">
    <property type="entry name" value="DNA/RNA polymerases"/>
    <property type="match status" value="1"/>
</dbReference>